<gene>
    <name evidence="2" type="ORF">HF086_015997</name>
</gene>
<feature type="non-terminal residue" evidence="2">
    <location>
        <position position="1"/>
    </location>
</feature>
<reference evidence="2" key="1">
    <citation type="journal article" date="2021" name="G3 (Bethesda)">
        <title>Genome and transcriptome analysis of the beet armyworm Spodoptera exigua reveals targets for pest control. .</title>
        <authorList>
            <person name="Simon S."/>
            <person name="Breeschoten T."/>
            <person name="Jansen H.J."/>
            <person name="Dirks R.P."/>
            <person name="Schranz M.E."/>
            <person name="Ros V.I.D."/>
        </authorList>
    </citation>
    <scope>NUCLEOTIDE SEQUENCE</scope>
    <source>
        <strain evidence="2">TB_SE_WUR_2020</strain>
    </source>
</reference>
<evidence type="ECO:0000313" key="2">
    <source>
        <dbReference type="EMBL" id="KAH9640066.1"/>
    </source>
</evidence>
<sequence length="562" mass="64831">MADGPDISNSELSGSDCMEEEIRRNESEQLVIVHKAMEESNSLPNENRRVTEKKKREDSEEIVEEDEGFITVRNKKVPRRSSRKSDSGCGEKSLHVPSYTVSITGKETILPKQFGLAKLLRAEKIVNISKIKYKNAYKVILEFEDRENAEKLIKCQKFQSLGFRCQFVDETNLSYGVVKQIDLDIKEEEILQSVECEYEIVTVRRLKRLDISGEWVNCETVRICFKTSTLPSYINMYGCKFKVEPYMFPVTQCSGCWRFGHLLKACPSKIIRCPKCGQNHSNCDTNDFKCINCKGSHIALDKSCPVFIKEKCLRKIMCENNYTYRKALYTYREQNKDMETARNHHPRYQHIEESAYNQIYSGFVKKSYRDILVTETQRNIHDTTQIGAENTEDQSEEDSTESVILGNTIRKHKKKKKNKKKKISNRSYNVTQDYGEVISENTGSKDKVAEHETNVQILYDHFICQLNNAADSNIPLIKVCNKPSSNFRPKGYWSPAISKLVGERRLALGNFRRNPTPANLSLLEEKTKKSKRAIQTAKSADYQKFCDDIDHGVSASEMWHRL</sequence>
<name>A0A922SJS4_SPOEX</name>
<dbReference type="Proteomes" id="UP000814243">
    <property type="component" value="Unassembled WGS sequence"/>
</dbReference>
<accession>A0A922SJS4</accession>
<organism evidence="2 3">
    <name type="scientific">Spodoptera exigua</name>
    <name type="common">Beet armyworm</name>
    <name type="synonym">Noctua fulgens</name>
    <dbReference type="NCBI Taxonomy" id="7107"/>
    <lineage>
        <taxon>Eukaryota</taxon>
        <taxon>Metazoa</taxon>
        <taxon>Ecdysozoa</taxon>
        <taxon>Arthropoda</taxon>
        <taxon>Hexapoda</taxon>
        <taxon>Insecta</taxon>
        <taxon>Pterygota</taxon>
        <taxon>Neoptera</taxon>
        <taxon>Endopterygota</taxon>
        <taxon>Lepidoptera</taxon>
        <taxon>Glossata</taxon>
        <taxon>Ditrysia</taxon>
        <taxon>Noctuoidea</taxon>
        <taxon>Noctuidae</taxon>
        <taxon>Amphipyrinae</taxon>
        <taxon>Spodoptera</taxon>
    </lineage>
</organism>
<proteinExistence type="predicted"/>
<evidence type="ECO:0000256" key="1">
    <source>
        <dbReference type="SAM" id="MobiDB-lite"/>
    </source>
</evidence>
<dbReference type="EMBL" id="JACEFF010000295">
    <property type="protein sequence ID" value="KAH9640066.1"/>
    <property type="molecule type" value="Genomic_DNA"/>
</dbReference>
<evidence type="ECO:0000313" key="3">
    <source>
        <dbReference type="Proteomes" id="UP000814243"/>
    </source>
</evidence>
<evidence type="ECO:0008006" key="4">
    <source>
        <dbReference type="Google" id="ProtNLM"/>
    </source>
</evidence>
<comment type="caution">
    <text evidence="2">The sequence shown here is derived from an EMBL/GenBank/DDBJ whole genome shotgun (WGS) entry which is preliminary data.</text>
</comment>
<protein>
    <recommendedName>
        <fullName evidence="4">Gag-like protein</fullName>
    </recommendedName>
</protein>
<dbReference type="AlphaFoldDB" id="A0A922SJS4"/>
<feature type="compositionally biased region" description="Basic and acidic residues" evidence="1">
    <location>
        <begin position="46"/>
        <end position="58"/>
    </location>
</feature>
<feature type="region of interest" description="Disordered" evidence="1">
    <location>
        <begin position="1"/>
        <end position="60"/>
    </location>
</feature>